<name>A0A916X2D4_9HYPH</name>
<comment type="cofactor">
    <cofactor evidence="9">
        <name>Fe(2+)</name>
        <dbReference type="ChEBI" id="CHEBI:29033"/>
    </cofactor>
    <cofactor evidence="9">
        <name>Mn(2+)</name>
        <dbReference type="ChEBI" id="CHEBI:29035"/>
    </cofactor>
</comment>
<dbReference type="GO" id="GO:0030145">
    <property type="term" value="F:manganese ion binding"/>
    <property type="evidence" value="ECO:0007669"/>
    <property type="project" value="TreeGrafter"/>
</dbReference>
<comment type="pathway">
    <text evidence="3 9">Carbohydrate metabolism; pentose and glucuronate interconversion.</text>
</comment>
<evidence type="ECO:0000256" key="1">
    <source>
        <dbReference type="ARBA" id="ARBA00001794"/>
    </source>
</evidence>
<evidence type="ECO:0000256" key="8">
    <source>
        <dbReference type="ARBA" id="ARBA00023239"/>
    </source>
</evidence>
<evidence type="ECO:0000313" key="11">
    <source>
        <dbReference type="Proteomes" id="UP000605148"/>
    </source>
</evidence>
<dbReference type="EMBL" id="BMFA01000008">
    <property type="protein sequence ID" value="GGB53695.1"/>
    <property type="molecule type" value="Genomic_DNA"/>
</dbReference>
<dbReference type="AlphaFoldDB" id="A0A916X2D4"/>
<dbReference type="SUPFAM" id="SSF51658">
    <property type="entry name" value="Xylose isomerase-like"/>
    <property type="match status" value="1"/>
</dbReference>
<sequence length="417" mass="46134">MRQTWRWFGPTDRVSLSDIRQAGAQGVVTALHHVPAGMVWTRDEIAERQRQVAGPPDRPTGLTWDVVESLPVSEAIKTQTGPWREHLTAYEQSLENLAHAGISTICYNFMPVLDWTRTDLAWRVSHGGTAMRFDLIDFAAFDLHLLARPGAEADYHHETKEAARARFEMMGKDARQQLASNVLAGLPGSAERWTLDTVREQLAAYGSMDTAVLRRHHVDFLGHIVPLCERLGLRMCCHPDDPPFPLLGLPRIMSTSDDYAALFDAVDSPAAGMTLCTGSLGARPDNECAAMVRRFGPKIHFLHLRNVTRDTETVPCSFFEDEHLAGQTDMVAVIAAVLEEEARRKREGRADWEIPMRPDHGQDILDDLGRCGQPGYPAIGRLKGLAELRGVMTALSAGAPSFGLEPGVRREAVHDPG</sequence>
<dbReference type="NCBIfam" id="TIGR00695">
    <property type="entry name" value="uxuA"/>
    <property type="match status" value="1"/>
</dbReference>
<dbReference type="GO" id="GO:0008927">
    <property type="term" value="F:mannonate dehydratase activity"/>
    <property type="evidence" value="ECO:0007669"/>
    <property type="project" value="UniProtKB-UniRule"/>
</dbReference>
<dbReference type="HAMAP" id="MF_00106">
    <property type="entry name" value="UxuA"/>
    <property type="match status" value="1"/>
</dbReference>
<keyword evidence="7 9" id="KW-0464">Manganese</keyword>
<evidence type="ECO:0000256" key="6">
    <source>
        <dbReference type="ARBA" id="ARBA00023004"/>
    </source>
</evidence>
<evidence type="ECO:0000256" key="5">
    <source>
        <dbReference type="ARBA" id="ARBA00012927"/>
    </source>
</evidence>
<comment type="catalytic activity">
    <reaction evidence="1 9">
        <text>D-mannonate = 2-dehydro-3-deoxy-D-gluconate + H2O</text>
        <dbReference type="Rhea" id="RHEA:20097"/>
        <dbReference type="ChEBI" id="CHEBI:15377"/>
        <dbReference type="ChEBI" id="CHEBI:17767"/>
        <dbReference type="ChEBI" id="CHEBI:57990"/>
        <dbReference type="EC" id="4.2.1.8"/>
    </reaction>
</comment>
<dbReference type="InterPro" id="IPR004628">
    <property type="entry name" value="Man_deHydtase"/>
</dbReference>
<reference evidence="10" key="2">
    <citation type="submission" date="2020-09" db="EMBL/GenBank/DDBJ databases">
        <authorList>
            <person name="Sun Q."/>
            <person name="Zhou Y."/>
        </authorList>
    </citation>
    <scope>NUCLEOTIDE SEQUENCE</scope>
    <source>
        <strain evidence="10">CGMCC 1.12426</strain>
    </source>
</reference>
<gene>
    <name evidence="9 10" type="primary">uxuA</name>
    <name evidence="10" type="ORF">GCM10011316_27140</name>
</gene>
<keyword evidence="8 9" id="KW-0456">Lyase</keyword>
<protein>
    <recommendedName>
        <fullName evidence="5 9">Mannonate dehydratase</fullName>
        <ecNumber evidence="5 9">4.2.1.8</ecNumber>
    </recommendedName>
    <alternativeName>
        <fullName evidence="9">D-mannonate hydro-lyase</fullName>
    </alternativeName>
</protein>
<accession>A0A916X2D4</accession>
<reference evidence="10" key="1">
    <citation type="journal article" date="2014" name="Int. J. Syst. Evol. Microbiol.">
        <title>Complete genome sequence of Corynebacterium casei LMG S-19264T (=DSM 44701T), isolated from a smear-ripened cheese.</title>
        <authorList>
            <consortium name="US DOE Joint Genome Institute (JGI-PGF)"/>
            <person name="Walter F."/>
            <person name="Albersmeier A."/>
            <person name="Kalinowski J."/>
            <person name="Ruckert C."/>
        </authorList>
    </citation>
    <scope>NUCLEOTIDE SEQUENCE</scope>
    <source>
        <strain evidence="10">CGMCC 1.12426</strain>
    </source>
</reference>
<keyword evidence="6 9" id="KW-0408">Iron</keyword>
<evidence type="ECO:0000256" key="9">
    <source>
        <dbReference type="HAMAP-Rule" id="MF_00106"/>
    </source>
</evidence>
<dbReference type="Pfam" id="PF03786">
    <property type="entry name" value="UxuA"/>
    <property type="match status" value="1"/>
</dbReference>
<dbReference type="EC" id="4.2.1.8" evidence="5 9"/>
<dbReference type="PIRSF" id="PIRSF016049">
    <property type="entry name" value="Man_dehyd"/>
    <property type="match status" value="1"/>
</dbReference>
<keyword evidence="11" id="KW-1185">Reference proteome</keyword>
<dbReference type="OrthoDB" id="9780250at2"/>
<dbReference type="InterPro" id="IPR036237">
    <property type="entry name" value="Xyl_isomerase-like_sf"/>
</dbReference>
<dbReference type="Proteomes" id="UP000605148">
    <property type="component" value="Unassembled WGS sequence"/>
</dbReference>
<comment type="similarity">
    <text evidence="4 9">Belongs to the mannonate dehydratase family.</text>
</comment>
<dbReference type="PANTHER" id="PTHR30387">
    <property type="entry name" value="MANNONATE DEHYDRATASE"/>
    <property type="match status" value="1"/>
</dbReference>
<comment type="caution">
    <text evidence="10">The sequence shown here is derived from an EMBL/GenBank/DDBJ whole genome shotgun (WGS) entry which is preliminary data.</text>
</comment>
<comment type="function">
    <text evidence="2 9">Catalyzes the dehydration of D-mannonate.</text>
</comment>
<evidence type="ECO:0000256" key="4">
    <source>
        <dbReference type="ARBA" id="ARBA00007389"/>
    </source>
</evidence>
<dbReference type="GO" id="GO:0042840">
    <property type="term" value="P:D-glucuronate catabolic process"/>
    <property type="evidence" value="ECO:0007669"/>
    <property type="project" value="TreeGrafter"/>
</dbReference>
<evidence type="ECO:0000256" key="7">
    <source>
        <dbReference type="ARBA" id="ARBA00023211"/>
    </source>
</evidence>
<dbReference type="RefSeq" id="WP_150496992.1">
    <property type="nucleotide sequence ID" value="NZ_BMFA01000008.1"/>
</dbReference>
<dbReference type="NCBIfam" id="NF003027">
    <property type="entry name" value="PRK03906.1"/>
    <property type="match status" value="1"/>
</dbReference>
<evidence type="ECO:0000256" key="2">
    <source>
        <dbReference type="ARBA" id="ARBA00002713"/>
    </source>
</evidence>
<evidence type="ECO:0000313" key="10">
    <source>
        <dbReference type="EMBL" id="GGB53695.1"/>
    </source>
</evidence>
<proteinExistence type="inferred from homology"/>
<evidence type="ECO:0000256" key="3">
    <source>
        <dbReference type="ARBA" id="ARBA00004892"/>
    </source>
</evidence>
<dbReference type="PANTHER" id="PTHR30387:SF2">
    <property type="entry name" value="MANNONATE DEHYDRATASE"/>
    <property type="match status" value="1"/>
</dbReference>
<dbReference type="GO" id="GO:0008198">
    <property type="term" value="F:ferrous iron binding"/>
    <property type="evidence" value="ECO:0007669"/>
    <property type="project" value="TreeGrafter"/>
</dbReference>
<dbReference type="Gene3D" id="3.20.20.150">
    <property type="entry name" value="Divalent-metal-dependent TIM barrel enzymes"/>
    <property type="match status" value="1"/>
</dbReference>
<organism evidence="10 11">
    <name type="scientific">Roseibium aquae</name>
    <dbReference type="NCBI Taxonomy" id="1323746"/>
    <lineage>
        <taxon>Bacteria</taxon>
        <taxon>Pseudomonadati</taxon>
        <taxon>Pseudomonadota</taxon>
        <taxon>Alphaproteobacteria</taxon>
        <taxon>Hyphomicrobiales</taxon>
        <taxon>Stappiaceae</taxon>
        <taxon>Roseibium</taxon>
    </lineage>
</organism>